<dbReference type="AlphaFoldDB" id="A0A7C3N8Y6"/>
<evidence type="ECO:0000256" key="1">
    <source>
        <dbReference type="SAM" id="Phobius"/>
    </source>
</evidence>
<keyword evidence="1" id="KW-0472">Membrane</keyword>
<accession>A0A7C3N8Y6</accession>
<feature type="transmembrane region" description="Helical" evidence="1">
    <location>
        <begin position="45"/>
        <end position="64"/>
    </location>
</feature>
<reference evidence="2" key="1">
    <citation type="journal article" date="2020" name="mSystems">
        <title>Genome- and Community-Level Interaction Insights into Carbon Utilization and Element Cycling Functions of Hydrothermarchaeota in Hydrothermal Sediment.</title>
        <authorList>
            <person name="Zhou Z."/>
            <person name="Liu Y."/>
            <person name="Xu W."/>
            <person name="Pan J."/>
            <person name="Luo Z.H."/>
            <person name="Li M."/>
        </authorList>
    </citation>
    <scope>NUCLEOTIDE SEQUENCE [LARGE SCALE GENOMIC DNA]</scope>
    <source>
        <strain evidence="2">SpSt-464</strain>
    </source>
</reference>
<protein>
    <submittedName>
        <fullName evidence="2">Uncharacterized protein</fullName>
    </submittedName>
</protein>
<organism evidence="2">
    <name type="scientific">candidate division WOR-3 bacterium</name>
    <dbReference type="NCBI Taxonomy" id="2052148"/>
    <lineage>
        <taxon>Bacteria</taxon>
        <taxon>Bacteria division WOR-3</taxon>
    </lineage>
</organism>
<feature type="transmembrane region" description="Helical" evidence="1">
    <location>
        <begin position="20"/>
        <end position="39"/>
    </location>
</feature>
<comment type="caution">
    <text evidence="2">The sequence shown here is derived from an EMBL/GenBank/DDBJ whole genome shotgun (WGS) entry which is preliminary data.</text>
</comment>
<keyword evidence="1" id="KW-0812">Transmembrane</keyword>
<gene>
    <name evidence="2" type="ORF">ENS15_04770</name>
</gene>
<evidence type="ECO:0000313" key="2">
    <source>
        <dbReference type="EMBL" id="HFK23944.1"/>
    </source>
</evidence>
<dbReference type="EMBL" id="DSTT01000005">
    <property type="protein sequence ID" value="HFK23944.1"/>
    <property type="molecule type" value="Genomic_DNA"/>
</dbReference>
<name>A0A7C3N8Y6_UNCW3</name>
<sequence length="66" mass="7424">MKEKNDMIKNDSKSVSFSKLSISIFLLSLVFIFLGYFLLSKGDLKVAPVLLTLAYIVLIPIAIFKK</sequence>
<proteinExistence type="predicted"/>
<keyword evidence="1" id="KW-1133">Transmembrane helix</keyword>